<keyword evidence="8" id="KW-1185">Reference proteome</keyword>
<dbReference type="VEuPathDB" id="TrichDB:TRFO_36707"/>
<keyword evidence="7" id="KW-0808">Transferase</keyword>
<dbReference type="PANTHER" id="PTHR24346:SF30">
    <property type="entry name" value="MATERNAL EMBRYONIC LEUCINE ZIPPER KINASE"/>
    <property type="match status" value="1"/>
</dbReference>
<dbReference type="FunFam" id="1.10.510.10:FF:000571">
    <property type="entry name" value="Maternal embryonic leucine zipper kinase"/>
    <property type="match status" value="1"/>
</dbReference>
<feature type="domain" description="Protein kinase" evidence="6">
    <location>
        <begin position="14"/>
        <end position="313"/>
    </location>
</feature>
<gene>
    <name evidence="7" type="ORF">TRFO_36707</name>
</gene>
<evidence type="ECO:0000256" key="4">
    <source>
        <dbReference type="RuleBase" id="RU000304"/>
    </source>
</evidence>
<dbReference type="GO" id="GO:0035556">
    <property type="term" value="P:intracellular signal transduction"/>
    <property type="evidence" value="ECO:0007669"/>
    <property type="project" value="TreeGrafter"/>
</dbReference>
<keyword evidence="1 3" id="KW-0547">Nucleotide-binding</keyword>
<evidence type="ECO:0000313" key="8">
    <source>
        <dbReference type="Proteomes" id="UP000179807"/>
    </source>
</evidence>
<dbReference type="InterPro" id="IPR008271">
    <property type="entry name" value="Ser/Thr_kinase_AS"/>
</dbReference>
<evidence type="ECO:0000256" key="3">
    <source>
        <dbReference type="PROSITE-ProRule" id="PRU10141"/>
    </source>
</evidence>
<reference evidence="7" key="1">
    <citation type="submission" date="2016-10" db="EMBL/GenBank/DDBJ databases">
        <authorList>
            <person name="Benchimol M."/>
            <person name="Almeida L.G."/>
            <person name="Vasconcelos A.T."/>
            <person name="Perreira-Neves A."/>
            <person name="Rosa I.A."/>
            <person name="Tasca T."/>
            <person name="Bogo M.R."/>
            <person name="de Souza W."/>
        </authorList>
    </citation>
    <scope>NUCLEOTIDE SEQUENCE [LARGE SCALE GENOMIC DNA]</scope>
    <source>
        <strain evidence="7">K</strain>
    </source>
</reference>
<dbReference type="SMART" id="SM00220">
    <property type="entry name" value="S_TKc"/>
    <property type="match status" value="1"/>
</dbReference>
<dbReference type="GO" id="GO:0005737">
    <property type="term" value="C:cytoplasm"/>
    <property type="evidence" value="ECO:0007669"/>
    <property type="project" value="TreeGrafter"/>
</dbReference>
<dbReference type="Proteomes" id="UP000179807">
    <property type="component" value="Unassembled WGS sequence"/>
</dbReference>
<dbReference type="SUPFAM" id="SSF56112">
    <property type="entry name" value="Protein kinase-like (PK-like)"/>
    <property type="match status" value="1"/>
</dbReference>
<dbReference type="InterPro" id="IPR017441">
    <property type="entry name" value="Protein_kinase_ATP_BS"/>
</dbReference>
<evidence type="ECO:0000256" key="5">
    <source>
        <dbReference type="SAM" id="MobiDB-lite"/>
    </source>
</evidence>
<evidence type="ECO:0000259" key="6">
    <source>
        <dbReference type="PROSITE" id="PS50011"/>
    </source>
</evidence>
<feature type="region of interest" description="Disordered" evidence="5">
    <location>
        <begin position="173"/>
        <end position="193"/>
    </location>
</feature>
<dbReference type="PROSITE" id="PS00108">
    <property type="entry name" value="PROTEIN_KINASE_ST"/>
    <property type="match status" value="1"/>
</dbReference>
<comment type="similarity">
    <text evidence="4">Belongs to the protein kinase superfamily.</text>
</comment>
<evidence type="ECO:0000256" key="2">
    <source>
        <dbReference type="ARBA" id="ARBA00022840"/>
    </source>
</evidence>
<dbReference type="AlphaFoldDB" id="A0A1J4JI09"/>
<dbReference type="CDD" id="cd14003">
    <property type="entry name" value="STKc_AMPK-like"/>
    <property type="match status" value="1"/>
</dbReference>
<name>A0A1J4JI09_9EUKA</name>
<evidence type="ECO:0000313" key="7">
    <source>
        <dbReference type="EMBL" id="OHS97149.1"/>
    </source>
</evidence>
<sequence length="403" mass="45875">MLLEVTAPNKIGPYLLGCTIGEGAFSVVKLAHDENTSERFACKIVPKKRLLGDSMEARFEREVRILQRLRYPGITAFHHIFTDTLNYYIILELCPAGSLYTKITESKKLVEKEAKVIFKQIAAAINYLHENGITHRDIKPENILFDKDNNVKVIDFGFSAIKEMTQISNNYQNNQQGVSQNDSENDPQNISQNNNSRICRSSDFCNSQCCNNYLVSTACGSPYYTSPECISGRAYDAFKSDVWSLGVVLFVMLVGDLPWTKTNQIGLFEQIRKGEFFIPTSLSPDARDLILHMLQTEPSKRFDLHQILKHRWLSDAREAVYNSARALPAVTDQEIDDFFMNSSRVIPSNFSVPDGKTLLKFVNRKPGIERRTSVLQHLPSYRRVFTDRKVHMISMSVLPSLKT</sequence>
<evidence type="ECO:0000256" key="1">
    <source>
        <dbReference type="ARBA" id="ARBA00022741"/>
    </source>
</evidence>
<dbReference type="InterPro" id="IPR011009">
    <property type="entry name" value="Kinase-like_dom_sf"/>
</dbReference>
<feature type="binding site" evidence="3">
    <location>
        <position position="48"/>
    </location>
    <ligand>
        <name>ATP</name>
        <dbReference type="ChEBI" id="CHEBI:30616"/>
    </ligand>
</feature>
<dbReference type="EMBL" id="MLAK01001134">
    <property type="protein sequence ID" value="OHS97149.1"/>
    <property type="molecule type" value="Genomic_DNA"/>
</dbReference>
<proteinExistence type="inferred from homology"/>
<dbReference type="PROSITE" id="PS50011">
    <property type="entry name" value="PROTEIN_KINASE_DOM"/>
    <property type="match status" value="1"/>
</dbReference>
<dbReference type="PANTHER" id="PTHR24346">
    <property type="entry name" value="MAP/MICROTUBULE AFFINITY-REGULATING KINASE"/>
    <property type="match status" value="1"/>
</dbReference>
<dbReference type="InterPro" id="IPR000719">
    <property type="entry name" value="Prot_kinase_dom"/>
</dbReference>
<dbReference type="GeneID" id="94845694"/>
<comment type="caution">
    <text evidence="7">The sequence shown here is derived from an EMBL/GenBank/DDBJ whole genome shotgun (WGS) entry which is preliminary data.</text>
</comment>
<dbReference type="GO" id="GO:0005524">
    <property type="term" value="F:ATP binding"/>
    <property type="evidence" value="ECO:0007669"/>
    <property type="project" value="UniProtKB-UniRule"/>
</dbReference>
<accession>A0A1J4JI09</accession>
<keyword evidence="2 3" id="KW-0067">ATP-binding</keyword>
<dbReference type="Pfam" id="PF00069">
    <property type="entry name" value="Pkinase"/>
    <property type="match status" value="2"/>
</dbReference>
<dbReference type="RefSeq" id="XP_068350286.1">
    <property type="nucleotide sequence ID" value="XM_068510990.1"/>
</dbReference>
<keyword evidence="7" id="KW-0418">Kinase</keyword>
<dbReference type="FunFam" id="3.30.200.20:FF:000042">
    <property type="entry name" value="Aurora kinase A"/>
    <property type="match status" value="1"/>
</dbReference>
<organism evidence="7 8">
    <name type="scientific">Tritrichomonas foetus</name>
    <dbReference type="NCBI Taxonomy" id="1144522"/>
    <lineage>
        <taxon>Eukaryota</taxon>
        <taxon>Metamonada</taxon>
        <taxon>Parabasalia</taxon>
        <taxon>Tritrichomonadida</taxon>
        <taxon>Tritrichomonadidae</taxon>
        <taxon>Tritrichomonas</taxon>
    </lineage>
</organism>
<dbReference type="Gene3D" id="1.10.510.10">
    <property type="entry name" value="Transferase(Phosphotransferase) domain 1"/>
    <property type="match status" value="2"/>
</dbReference>
<dbReference type="GO" id="GO:0004674">
    <property type="term" value="F:protein serine/threonine kinase activity"/>
    <property type="evidence" value="ECO:0007669"/>
    <property type="project" value="UniProtKB-KW"/>
</dbReference>
<protein>
    <submittedName>
        <fullName evidence="7">CAMK family protein kinase</fullName>
    </submittedName>
</protein>
<keyword evidence="4" id="KW-0723">Serine/threonine-protein kinase</keyword>
<dbReference type="PROSITE" id="PS00107">
    <property type="entry name" value="PROTEIN_KINASE_ATP"/>
    <property type="match status" value="1"/>
</dbReference>